<keyword evidence="3" id="KW-1185">Reference proteome</keyword>
<feature type="compositionally biased region" description="Acidic residues" evidence="1">
    <location>
        <begin position="334"/>
        <end position="348"/>
    </location>
</feature>
<feature type="compositionally biased region" description="Basic and acidic residues" evidence="1">
    <location>
        <begin position="308"/>
        <end position="333"/>
    </location>
</feature>
<evidence type="ECO:0000313" key="2">
    <source>
        <dbReference type="EMBL" id="KAK2940265.1"/>
    </source>
</evidence>
<feature type="compositionally biased region" description="Basic and acidic residues" evidence="1">
    <location>
        <begin position="383"/>
        <end position="394"/>
    </location>
</feature>
<feature type="compositionally biased region" description="Basic and acidic residues" evidence="1">
    <location>
        <begin position="360"/>
        <end position="372"/>
    </location>
</feature>
<reference evidence="2 3" key="1">
    <citation type="journal article" date="2022" name="bioRxiv">
        <title>Genomics of Preaxostyla Flagellates Illuminates Evolutionary Transitions and the Path Towards Mitochondrial Loss.</title>
        <authorList>
            <person name="Novak L.V.F."/>
            <person name="Treitli S.C."/>
            <person name="Pyrih J."/>
            <person name="Halakuc P."/>
            <person name="Pipaliya S.V."/>
            <person name="Vacek V."/>
            <person name="Brzon O."/>
            <person name="Soukal P."/>
            <person name="Eme L."/>
            <person name="Dacks J.B."/>
            <person name="Karnkowska A."/>
            <person name="Elias M."/>
            <person name="Hampl V."/>
        </authorList>
    </citation>
    <scope>NUCLEOTIDE SEQUENCE [LARGE SCALE GENOMIC DNA]</scope>
    <source>
        <strain evidence="2">NAU3</strain>
        <tissue evidence="2">Gut</tissue>
    </source>
</reference>
<feature type="region of interest" description="Disordered" evidence="1">
    <location>
        <begin position="407"/>
        <end position="503"/>
    </location>
</feature>
<feature type="compositionally biased region" description="Basic residues" evidence="1">
    <location>
        <begin position="1"/>
        <end position="25"/>
    </location>
</feature>
<protein>
    <submittedName>
        <fullName evidence="2">Uncharacterized protein</fullName>
    </submittedName>
</protein>
<feature type="compositionally biased region" description="Basic and acidic residues" evidence="1">
    <location>
        <begin position="429"/>
        <end position="456"/>
    </location>
</feature>
<dbReference type="EMBL" id="JARBJD010000702">
    <property type="protein sequence ID" value="KAK2940265.1"/>
    <property type="molecule type" value="Genomic_DNA"/>
</dbReference>
<feature type="compositionally biased region" description="Basic and acidic residues" evidence="1">
    <location>
        <begin position="716"/>
        <end position="730"/>
    </location>
</feature>
<name>A0ABQ9WLC8_9EUKA</name>
<feature type="region of interest" description="Disordered" evidence="1">
    <location>
        <begin position="708"/>
        <end position="741"/>
    </location>
</feature>
<feature type="compositionally biased region" description="Basic residues" evidence="1">
    <location>
        <begin position="214"/>
        <end position="230"/>
    </location>
</feature>
<gene>
    <name evidence="2" type="ORF">BLNAU_24826</name>
</gene>
<sequence>MSRNKKKKKKKRRKKRKREKKGGRKRSADNWNRKRKLGRWLDNSRKRQKLQRKTNEIVFTKETNDEKGGEDELGQSESGNMRRRRSEKRRRSRRLRRRGGKKGGREGSLGDGREGGRKKEEVREREWKGEKEKESSSESIEAVPIRSFTMQSTGVPRREEKKRKEGMKREDSEGRDEKRRERRERGGRKDSRGEGLEEGEREKRGDEMEGGEKSKRKRESKGKQTKVGRKKEKEEEETREQSKGDRTNSVRRSKTNDRQHKSSKSESQEVERKKKKGRTSAKEEGKEEKKKRKKKDLDSTLEEIENEWFGRVDDSSERRKRREEEKKMKMREAGDEEYENDFESDEGMEDVKTRSFGGEKGGEHRTDEDGRSRRSATTTLTRRSLERREEEKERVRAYFGLIEKAERQFVREEKKRKEEEKEEEEREREEEMSVKELKEEMKKREGGKEWIELDSKLKKKRKTVKTDEHTDSSSSSSDSESNPHSDSDAATTQEREERMKTLSSSEAAVFFENEFGKMEKRVRQKWRALRVEKWFREELVPFLFDDGSKRRGGRGESGECGGRHTLSQYSLLCSHLARLRVVNEKRLETMSRIRRFNSFLDVFYLAVESENEETDGQNSNSAMGHGNTMMSASISTQMTARTLGRKAAVYQTLHEVIMRVQREGTATLAGLHEYLGMEEWTRGEMERSGRDEEALLRERIREFKRSVNALAIGEGAGREQDKQDRRHASDAVRPSRNTNNG</sequence>
<comment type="caution">
    <text evidence="2">The sequence shown here is derived from an EMBL/GenBank/DDBJ whole genome shotgun (WGS) entry which is preliminary data.</text>
</comment>
<feature type="compositionally biased region" description="Basic residues" evidence="1">
    <location>
        <begin position="81"/>
        <end position="102"/>
    </location>
</feature>
<accession>A0ABQ9WLC8</accession>
<proteinExistence type="predicted"/>
<evidence type="ECO:0000256" key="1">
    <source>
        <dbReference type="SAM" id="MobiDB-lite"/>
    </source>
</evidence>
<organism evidence="2 3">
    <name type="scientific">Blattamonas nauphoetae</name>
    <dbReference type="NCBI Taxonomy" id="2049346"/>
    <lineage>
        <taxon>Eukaryota</taxon>
        <taxon>Metamonada</taxon>
        <taxon>Preaxostyla</taxon>
        <taxon>Oxymonadida</taxon>
        <taxon>Blattamonas</taxon>
    </lineage>
</organism>
<feature type="compositionally biased region" description="Basic and acidic residues" evidence="1">
    <location>
        <begin position="156"/>
        <end position="213"/>
    </location>
</feature>
<feature type="region of interest" description="Disordered" evidence="1">
    <location>
        <begin position="1"/>
        <end position="394"/>
    </location>
</feature>
<evidence type="ECO:0000313" key="3">
    <source>
        <dbReference type="Proteomes" id="UP001281761"/>
    </source>
</evidence>
<dbReference type="Proteomes" id="UP001281761">
    <property type="component" value="Unassembled WGS sequence"/>
</dbReference>
<feature type="compositionally biased region" description="Basic and acidic residues" evidence="1">
    <location>
        <begin position="481"/>
        <end position="500"/>
    </location>
</feature>
<feature type="compositionally biased region" description="Basic and acidic residues" evidence="1">
    <location>
        <begin position="239"/>
        <end position="272"/>
    </location>
</feature>
<feature type="compositionally biased region" description="Basic and acidic residues" evidence="1">
    <location>
        <begin position="111"/>
        <end position="136"/>
    </location>
</feature>
<feature type="compositionally biased region" description="Basic and acidic residues" evidence="1">
    <location>
        <begin position="407"/>
        <end position="419"/>
    </location>
</feature>